<dbReference type="Proteomes" id="UP001301012">
    <property type="component" value="Unassembled WGS sequence"/>
</dbReference>
<comment type="caution">
    <text evidence="7">The sequence shown here is derived from an EMBL/GenBank/DDBJ whole genome shotgun (WGS) entry which is preliminary data.</text>
</comment>
<evidence type="ECO:0000259" key="6">
    <source>
        <dbReference type="Pfam" id="PF02608"/>
    </source>
</evidence>
<evidence type="ECO:0000313" key="7">
    <source>
        <dbReference type="EMBL" id="MDK2562111.1"/>
    </source>
</evidence>
<sequence length="357" mass="40022">MTLKNKKIMLLITLVLIIVIACLDKYNQNRFEVKNKELIRVGIIFNEAGLGDKAFNDLCYDGILKAQEKLGIEFDYCQSKTKDDYETLGREYAKTKQYDLIISVGGEQEKAIIKISKEFPNQKFTLIDSNIELPNVSSICTSWSEQTFLNGVIAGLSITNNSKQEKNKPVVGVILGKDLEHLRQGAIGFEAGVRYINPDIKTMVAVVDDFSNPAKAKEIALLMYKKGAQYIQQLAGESGFGVFAAAKEADRYAFGVDGNQNFFDPDYIVSTATRYANEIIYKEIEGIKNYTWSPGVHKLGLKENVIGYEIEGSNVKIDSKIIETVEKIKTSVINKEIVIPSTYEGLDTWIINNKYKS</sequence>
<comment type="subcellular location">
    <subcellularLocation>
        <location evidence="1">Cell membrane</location>
    </subcellularLocation>
</comment>
<organism evidence="7 8">
    <name type="scientific">Romboutsia sedimentorum</name>
    <dbReference type="NCBI Taxonomy" id="1368474"/>
    <lineage>
        <taxon>Bacteria</taxon>
        <taxon>Bacillati</taxon>
        <taxon>Bacillota</taxon>
        <taxon>Clostridia</taxon>
        <taxon>Peptostreptococcales</taxon>
        <taxon>Peptostreptococcaceae</taxon>
        <taxon>Romboutsia</taxon>
    </lineage>
</organism>
<reference evidence="7 8" key="1">
    <citation type="submission" date="2023-05" db="EMBL/GenBank/DDBJ databases">
        <title>Rombocin, a short stable natural nisin variant, displays selective antimicrobial activity against Listeria monocytogenes and employs dual mode of action to kill target bacterial strains.</title>
        <authorList>
            <person name="Wambui J."/>
            <person name="Stephan R."/>
            <person name="Kuipers O.P."/>
        </authorList>
    </citation>
    <scope>NUCLEOTIDE SEQUENCE [LARGE SCALE GENOMIC DNA]</scope>
    <source>
        <strain evidence="7 8">RC002</strain>
    </source>
</reference>
<evidence type="ECO:0000256" key="3">
    <source>
        <dbReference type="ARBA" id="ARBA00022729"/>
    </source>
</evidence>
<evidence type="ECO:0000313" key="8">
    <source>
        <dbReference type="Proteomes" id="UP001301012"/>
    </source>
</evidence>
<keyword evidence="2" id="KW-1003">Cell membrane</keyword>
<dbReference type="RefSeq" id="WP_284131097.1">
    <property type="nucleotide sequence ID" value="NZ_JASKYM010000001.1"/>
</dbReference>
<dbReference type="InterPro" id="IPR003760">
    <property type="entry name" value="PnrA-like"/>
</dbReference>
<keyword evidence="5" id="KW-0449">Lipoprotein</keyword>
<gene>
    <name evidence="7" type="ORF">QOZ84_01010</name>
</gene>
<protein>
    <submittedName>
        <fullName evidence="7">BMP family ABC transporter substrate-binding protein</fullName>
    </submittedName>
</protein>
<evidence type="ECO:0000256" key="1">
    <source>
        <dbReference type="ARBA" id="ARBA00004236"/>
    </source>
</evidence>
<evidence type="ECO:0000256" key="5">
    <source>
        <dbReference type="ARBA" id="ARBA00023288"/>
    </source>
</evidence>
<keyword evidence="8" id="KW-1185">Reference proteome</keyword>
<accession>A0ABT7E5A4</accession>
<dbReference type="Gene3D" id="3.40.50.2300">
    <property type="match status" value="2"/>
</dbReference>
<name>A0ABT7E5A4_9FIRM</name>
<dbReference type="PANTHER" id="PTHR34296:SF2">
    <property type="entry name" value="ABC TRANSPORTER GUANOSINE-BINDING PROTEIN NUPN"/>
    <property type="match status" value="1"/>
</dbReference>
<proteinExistence type="predicted"/>
<keyword evidence="3" id="KW-0732">Signal</keyword>
<evidence type="ECO:0000256" key="4">
    <source>
        <dbReference type="ARBA" id="ARBA00023136"/>
    </source>
</evidence>
<dbReference type="PANTHER" id="PTHR34296">
    <property type="entry name" value="TRANSCRIPTIONAL ACTIVATOR PROTEIN MED"/>
    <property type="match status" value="1"/>
</dbReference>
<keyword evidence="4" id="KW-0472">Membrane</keyword>
<dbReference type="EMBL" id="JASKYM010000001">
    <property type="protein sequence ID" value="MDK2562111.1"/>
    <property type="molecule type" value="Genomic_DNA"/>
</dbReference>
<dbReference type="InterPro" id="IPR050957">
    <property type="entry name" value="BMP_lipoprotein"/>
</dbReference>
<evidence type="ECO:0000256" key="2">
    <source>
        <dbReference type="ARBA" id="ARBA00022475"/>
    </source>
</evidence>
<feature type="domain" description="ABC transporter substrate-binding protein PnrA-like" evidence="6">
    <location>
        <begin position="44"/>
        <end position="341"/>
    </location>
</feature>
<dbReference type="PROSITE" id="PS51257">
    <property type="entry name" value="PROKAR_LIPOPROTEIN"/>
    <property type="match status" value="1"/>
</dbReference>
<dbReference type="Pfam" id="PF02608">
    <property type="entry name" value="Bmp"/>
    <property type="match status" value="1"/>
</dbReference>